<evidence type="ECO:0000256" key="5">
    <source>
        <dbReference type="ARBA" id="ARBA00022955"/>
    </source>
</evidence>
<keyword evidence="6 13" id="KW-1133">Transmembrane helix</keyword>
<protein>
    <recommendedName>
        <fullName evidence="15">EXPERA domain-containing protein</fullName>
    </recommendedName>
</protein>
<keyword evidence="12" id="KW-0413">Isomerase</keyword>
<evidence type="ECO:0000256" key="2">
    <source>
        <dbReference type="ARBA" id="ARBA00008337"/>
    </source>
</evidence>
<dbReference type="GO" id="GO:0006695">
    <property type="term" value="P:cholesterol biosynthetic process"/>
    <property type="evidence" value="ECO:0007669"/>
    <property type="project" value="TreeGrafter"/>
</dbReference>
<dbReference type="GO" id="GO:0016020">
    <property type="term" value="C:membrane"/>
    <property type="evidence" value="ECO:0007669"/>
    <property type="project" value="UniProtKB-SubCell"/>
</dbReference>
<evidence type="ECO:0000256" key="6">
    <source>
        <dbReference type="ARBA" id="ARBA00022989"/>
    </source>
</evidence>
<dbReference type="PANTHER" id="PTHR14207:SF0">
    <property type="entry name" value="3-BETA-HYDROXYSTEROID-DELTA(8),DELTA(7)-ISOMERASE"/>
    <property type="match status" value="1"/>
</dbReference>
<feature type="transmembrane region" description="Helical" evidence="14">
    <location>
        <begin position="187"/>
        <end position="208"/>
    </location>
</feature>
<dbReference type="Pfam" id="PF05241">
    <property type="entry name" value="EBP"/>
    <property type="match status" value="1"/>
</dbReference>
<keyword evidence="7" id="KW-0756">Sterol biosynthesis</keyword>
<keyword evidence="3" id="KW-0444">Lipid biosynthesis</keyword>
<accession>A0A914ATY1</accession>
<evidence type="ECO:0000256" key="1">
    <source>
        <dbReference type="ARBA" id="ARBA00004141"/>
    </source>
</evidence>
<dbReference type="AlphaFoldDB" id="A0A914ATY1"/>
<dbReference type="InterPro" id="IPR007905">
    <property type="entry name" value="EBP"/>
</dbReference>
<keyword evidence="17" id="KW-1185">Reference proteome</keyword>
<keyword evidence="9 13" id="KW-0472">Membrane</keyword>
<comment type="subcellular location">
    <subcellularLocation>
        <location evidence="1">Membrane</location>
        <topology evidence="1">Multi-pass membrane protein</topology>
    </subcellularLocation>
</comment>
<evidence type="ECO:0000256" key="13">
    <source>
        <dbReference type="PROSITE-ProRule" id="PRU01087"/>
    </source>
</evidence>
<dbReference type="CTD" id="10682"/>
<evidence type="ECO:0000256" key="3">
    <source>
        <dbReference type="ARBA" id="ARBA00022516"/>
    </source>
</evidence>
<evidence type="ECO:0000259" key="15">
    <source>
        <dbReference type="PROSITE" id="PS51751"/>
    </source>
</evidence>
<evidence type="ECO:0000256" key="7">
    <source>
        <dbReference type="ARBA" id="ARBA00023011"/>
    </source>
</evidence>
<feature type="transmembrane region" description="Helical" evidence="14">
    <location>
        <begin position="156"/>
        <end position="175"/>
    </location>
</feature>
<dbReference type="RefSeq" id="XP_038066949.1">
    <property type="nucleotide sequence ID" value="XM_038211021.1"/>
</dbReference>
<organism evidence="16 17">
    <name type="scientific">Patiria miniata</name>
    <name type="common">Bat star</name>
    <name type="synonym">Asterina miniata</name>
    <dbReference type="NCBI Taxonomy" id="46514"/>
    <lineage>
        <taxon>Eukaryota</taxon>
        <taxon>Metazoa</taxon>
        <taxon>Echinodermata</taxon>
        <taxon>Eleutherozoa</taxon>
        <taxon>Asterozoa</taxon>
        <taxon>Asteroidea</taxon>
        <taxon>Valvatacea</taxon>
        <taxon>Valvatida</taxon>
        <taxon>Asterinidae</taxon>
        <taxon>Patiria</taxon>
    </lineage>
</organism>
<evidence type="ECO:0000256" key="12">
    <source>
        <dbReference type="ARBA" id="ARBA00023235"/>
    </source>
</evidence>
<name>A0A914ATY1_PATMI</name>
<dbReference type="PROSITE" id="PS51751">
    <property type="entry name" value="EXPERA"/>
    <property type="match status" value="1"/>
</dbReference>
<keyword evidence="4 13" id="KW-0812">Transmembrane</keyword>
<reference evidence="16" key="1">
    <citation type="submission" date="2022-11" db="UniProtKB">
        <authorList>
            <consortium name="EnsemblMetazoa"/>
        </authorList>
    </citation>
    <scope>IDENTIFICATION</scope>
</reference>
<feature type="transmembrane region" description="Helical" evidence="14">
    <location>
        <begin position="29"/>
        <end position="53"/>
    </location>
</feature>
<keyword evidence="5" id="KW-0752">Steroid biosynthesis</keyword>
<comment type="similarity">
    <text evidence="2">Belongs to the EBP family.</text>
</comment>
<feature type="transmembrane region" description="Helical" evidence="14">
    <location>
        <begin position="123"/>
        <end position="144"/>
    </location>
</feature>
<keyword evidence="11" id="KW-0753">Steroid metabolism</keyword>
<dbReference type="EnsemblMetazoa" id="XM_038211021.1">
    <property type="protein sequence ID" value="XP_038066949.1"/>
    <property type="gene ID" value="LOC119736976"/>
</dbReference>
<evidence type="ECO:0000313" key="16">
    <source>
        <dbReference type="EnsemblMetazoa" id="XP_038066949.1"/>
    </source>
</evidence>
<dbReference type="Proteomes" id="UP000887568">
    <property type="component" value="Unplaced"/>
</dbReference>
<evidence type="ECO:0000256" key="10">
    <source>
        <dbReference type="ARBA" id="ARBA00023166"/>
    </source>
</evidence>
<evidence type="ECO:0000256" key="11">
    <source>
        <dbReference type="ARBA" id="ARBA00023221"/>
    </source>
</evidence>
<dbReference type="PANTHER" id="PTHR14207">
    <property type="entry name" value="STEROL ISOMERASE"/>
    <property type="match status" value="1"/>
</dbReference>
<sequence length="243" mass="27866">MASRPADENFAHPYFPLDLHLPHYRENTLPFHVVVAVVVVSFAVAFLATWMLVRRDRFGRVLRFEEKAILCWFGMSGCIHVILEGYLTLTSGTIAGSNTILAQIWKEYAKGDSRYVSNDTCTIVMETITAWLEGPGCFLIVWAFITRHPMRHVMQLAVSIGQTYGVLIYFITEYYEDFSHGPLWHPIYFWLYVIGFNAPWAIIPPLLIRQSWRELCQAQRALDKVNGYMPPSDGRGASSKKKK</sequence>
<dbReference type="OrthoDB" id="58557at2759"/>
<dbReference type="GO" id="GO:0005783">
    <property type="term" value="C:endoplasmic reticulum"/>
    <property type="evidence" value="ECO:0007669"/>
    <property type="project" value="TreeGrafter"/>
</dbReference>
<keyword evidence="8" id="KW-0443">Lipid metabolism</keyword>
<evidence type="ECO:0000256" key="8">
    <source>
        <dbReference type="ARBA" id="ARBA00023098"/>
    </source>
</evidence>
<evidence type="ECO:0000313" key="17">
    <source>
        <dbReference type="Proteomes" id="UP000887568"/>
    </source>
</evidence>
<dbReference type="GO" id="GO:0004769">
    <property type="term" value="F:steroid Delta-isomerase activity"/>
    <property type="evidence" value="ECO:0007669"/>
    <property type="project" value="TreeGrafter"/>
</dbReference>
<feature type="domain" description="EXPERA" evidence="15">
    <location>
        <begin position="65"/>
        <end position="208"/>
    </location>
</feature>
<evidence type="ECO:0000256" key="9">
    <source>
        <dbReference type="ARBA" id="ARBA00023136"/>
    </source>
</evidence>
<dbReference type="InterPro" id="IPR033118">
    <property type="entry name" value="EXPERA"/>
</dbReference>
<evidence type="ECO:0000256" key="14">
    <source>
        <dbReference type="SAM" id="Phobius"/>
    </source>
</evidence>
<keyword evidence="10" id="KW-1207">Sterol metabolism</keyword>
<proteinExistence type="inferred from homology"/>
<dbReference type="GO" id="GO:0000247">
    <property type="term" value="F:C-8 sterol isomerase activity"/>
    <property type="evidence" value="ECO:0007669"/>
    <property type="project" value="TreeGrafter"/>
</dbReference>
<dbReference type="GO" id="GO:0047750">
    <property type="term" value="F:cholestenol delta-isomerase activity"/>
    <property type="evidence" value="ECO:0007669"/>
    <property type="project" value="InterPro"/>
</dbReference>
<dbReference type="GeneID" id="119736976"/>
<evidence type="ECO:0000256" key="4">
    <source>
        <dbReference type="ARBA" id="ARBA00022692"/>
    </source>
</evidence>
<feature type="transmembrane region" description="Helical" evidence="14">
    <location>
        <begin position="69"/>
        <end position="89"/>
    </location>
</feature>